<evidence type="ECO:0000313" key="4">
    <source>
        <dbReference type="Proteomes" id="UP001596074"/>
    </source>
</evidence>
<dbReference type="SUPFAM" id="SSF52540">
    <property type="entry name" value="P-loop containing nucleoside triphosphate hydrolases"/>
    <property type="match status" value="2"/>
</dbReference>
<dbReference type="SMART" id="SM00490">
    <property type="entry name" value="HELICc"/>
    <property type="match status" value="1"/>
</dbReference>
<comment type="caution">
    <text evidence="3">The sequence shown here is derived from an EMBL/GenBank/DDBJ whole genome shotgun (WGS) entry which is preliminary data.</text>
</comment>
<dbReference type="RefSeq" id="WP_378288731.1">
    <property type="nucleotide sequence ID" value="NZ_JBHSON010000091.1"/>
</dbReference>
<dbReference type="NCBIfam" id="NF038325">
    <property type="entry name" value="DISARM_DrmAS"/>
    <property type="match status" value="1"/>
</dbReference>
<dbReference type="Proteomes" id="UP001596074">
    <property type="component" value="Unassembled WGS sequence"/>
</dbReference>
<keyword evidence="4" id="KW-1185">Reference proteome</keyword>
<keyword evidence="3" id="KW-0347">Helicase</keyword>
<reference evidence="4" key="1">
    <citation type="journal article" date="2019" name="Int. J. Syst. Evol. Microbiol.">
        <title>The Global Catalogue of Microorganisms (GCM) 10K type strain sequencing project: providing services to taxonomists for standard genome sequencing and annotation.</title>
        <authorList>
            <consortium name="The Broad Institute Genomics Platform"/>
            <consortium name="The Broad Institute Genome Sequencing Center for Infectious Disease"/>
            <person name="Wu L."/>
            <person name="Ma J."/>
        </authorList>
    </citation>
    <scope>NUCLEOTIDE SEQUENCE [LARGE SCALE GENOMIC DNA]</scope>
    <source>
        <strain evidence="4">KCTC 42087</strain>
    </source>
</reference>
<dbReference type="GO" id="GO:0004386">
    <property type="term" value="F:helicase activity"/>
    <property type="evidence" value="ECO:0007669"/>
    <property type="project" value="UniProtKB-KW"/>
</dbReference>
<feature type="compositionally biased region" description="Basic and acidic residues" evidence="1">
    <location>
        <begin position="215"/>
        <end position="226"/>
    </location>
</feature>
<evidence type="ECO:0000259" key="2">
    <source>
        <dbReference type="PROSITE" id="PS51194"/>
    </source>
</evidence>
<proteinExistence type="predicted"/>
<feature type="region of interest" description="Disordered" evidence="1">
    <location>
        <begin position="1155"/>
        <end position="1187"/>
    </location>
</feature>
<dbReference type="Gene3D" id="3.40.50.300">
    <property type="entry name" value="P-loop containing nucleotide triphosphate hydrolases"/>
    <property type="match status" value="1"/>
</dbReference>
<evidence type="ECO:0000256" key="1">
    <source>
        <dbReference type="SAM" id="MobiDB-lite"/>
    </source>
</evidence>
<organism evidence="3 4">
    <name type="scientific">Actinomadura rugatobispora</name>
    <dbReference type="NCBI Taxonomy" id="1994"/>
    <lineage>
        <taxon>Bacteria</taxon>
        <taxon>Bacillati</taxon>
        <taxon>Actinomycetota</taxon>
        <taxon>Actinomycetes</taxon>
        <taxon>Streptosporangiales</taxon>
        <taxon>Thermomonosporaceae</taxon>
        <taxon>Actinomadura</taxon>
    </lineage>
</organism>
<keyword evidence="3" id="KW-0378">Hydrolase</keyword>
<protein>
    <submittedName>
        <fullName evidence="3">DISARM system helicase DrmA</fullName>
    </submittedName>
</protein>
<feature type="region of interest" description="Disordered" evidence="1">
    <location>
        <begin position="51"/>
        <end position="87"/>
    </location>
</feature>
<name>A0ABW1ADJ8_9ACTN</name>
<dbReference type="CDD" id="cd18785">
    <property type="entry name" value="SF2_C"/>
    <property type="match status" value="1"/>
</dbReference>
<sequence length="1187" mass="130562">MTDETVLRAPDPAVIRDELQRLVIKDLHGPLAGEFEEFRERPTDRYVLGRLAPDGTVIEPDEQDDTADADGADLGEDQTEPSAPNIVSLAPSSLGCTVYIDGELDEVPVAAEWARYERVHAEDDDAAGPVWRRIPEHGEVSLKLREGTLDPEPVIDALPQVTVQGRARRLDGHWLVSIFLVNGQPRPQRLPDSAWLFQASITVRAPGGSAPFLPRPDRASGGDDADKAEQNRLGMAYRFHPEFAVGHGTGVHVTQSPDDPMRAVEITTAAVPEYEIPYTDVPKAEDDPDLPELADLELDMKRLAELADGPPAALLAALTPLVTGYRRWIERRRADLDDPARRLERHRSDAEAALEKAELAATRIQHGIERLGDPHARRAFGFANRAMYLQRIHTMAADRRGVDDSVALETALAEVDDPDNHRWRPFQLAFVLLNLPALADPAHPERAPGNSALADLLWFPTGGGKTEAYLGLTAFTLAIRRLQPPVGGTDSGAGVAVLMRYTLRLLTIQQFQRATALICACEKLRADDEGTWGREPFRIGLWVGAGVTPNRTDHAAEWLKQHKGNRRGPARAQGSPHQLTSCPWCGTRLEPGRDVQVDMIRRRTLVICPDVFCRFGMAGGREGIPIVVVDEEIYRLLPSLIIGTVDKFAQLAWRGETLALFGRVSRRCERHGYVTDDLRSADWELSGSASHPAKGDAPAARIVPTGRLRPPDLIVQDELHLISGPLGSLVGLYETAVDRLATWERDGGESVRPKIIASTATIRRAGKQIGALFNRRTELFPPAGVDIGDSFFARQRPATPTAPGYRPGRRYIGICAHGVRMKSTLIRVYVSVLGAAQALHDKYGGNEVTDPYMTLVGYFNSLRDLGGMRRLVEDDVSTRLARADERGLARRFDPLAKELTSRLSSPDIPDVLEHLKVPFRANRARGERRPIDVLLATNMIAVGVDVSRLGVMTVAGQPKSTAEYIQATSRVGRAAPGLVFTVFNWARPRDLSHFETFEYFHGTVYRHVEALSVTPFADRAVDRGLTGVLMALVRDLTEDYNGNLKAAWFDRNGTLADHVVRYFGRRAADVTSDNRVGRAVEQHLDARLDHWNAQRLIPGRRLAYDHPPGRADEVVGLLRRPEQGPWVAMTCPTSLRDVEPGVRLLLLPEDDGLSITTEPAYAPVAEADDGDGGPGSSGPDDQDGGPR</sequence>
<gene>
    <name evidence="3" type="primary">drmA</name>
    <name evidence="3" type="ORF">ACFPZN_43860</name>
</gene>
<dbReference type="PROSITE" id="PS51194">
    <property type="entry name" value="HELICASE_CTER"/>
    <property type="match status" value="1"/>
</dbReference>
<dbReference type="InterPro" id="IPR001650">
    <property type="entry name" value="Helicase_C-like"/>
</dbReference>
<dbReference type="InterPro" id="IPR027417">
    <property type="entry name" value="P-loop_NTPase"/>
</dbReference>
<feature type="region of interest" description="Disordered" evidence="1">
    <location>
        <begin position="207"/>
        <end position="226"/>
    </location>
</feature>
<keyword evidence="3" id="KW-0067">ATP-binding</keyword>
<dbReference type="EMBL" id="JBHSON010000091">
    <property type="protein sequence ID" value="MFC5752592.1"/>
    <property type="molecule type" value="Genomic_DNA"/>
</dbReference>
<feature type="domain" description="Helicase C-terminal" evidence="2">
    <location>
        <begin position="847"/>
        <end position="1012"/>
    </location>
</feature>
<evidence type="ECO:0000313" key="3">
    <source>
        <dbReference type="EMBL" id="MFC5752592.1"/>
    </source>
</evidence>
<accession>A0ABW1ADJ8</accession>
<feature type="compositionally biased region" description="Acidic residues" evidence="1">
    <location>
        <begin position="59"/>
        <end position="79"/>
    </location>
</feature>
<keyword evidence="3" id="KW-0547">Nucleotide-binding</keyword>
<dbReference type="Pfam" id="PF00271">
    <property type="entry name" value="Helicase_C"/>
    <property type="match status" value="1"/>
</dbReference>